<accession>A0A0A8YAQ3</accession>
<organism evidence="1">
    <name type="scientific">Arundo donax</name>
    <name type="common">Giant reed</name>
    <name type="synonym">Donax arundinaceus</name>
    <dbReference type="NCBI Taxonomy" id="35708"/>
    <lineage>
        <taxon>Eukaryota</taxon>
        <taxon>Viridiplantae</taxon>
        <taxon>Streptophyta</taxon>
        <taxon>Embryophyta</taxon>
        <taxon>Tracheophyta</taxon>
        <taxon>Spermatophyta</taxon>
        <taxon>Magnoliopsida</taxon>
        <taxon>Liliopsida</taxon>
        <taxon>Poales</taxon>
        <taxon>Poaceae</taxon>
        <taxon>PACMAD clade</taxon>
        <taxon>Arundinoideae</taxon>
        <taxon>Arundineae</taxon>
        <taxon>Arundo</taxon>
    </lineage>
</organism>
<name>A0A0A8YAQ3_ARUDO</name>
<evidence type="ECO:0000313" key="1">
    <source>
        <dbReference type="EMBL" id="JAD20497.1"/>
    </source>
</evidence>
<reference evidence="1" key="1">
    <citation type="submission" date="2014-09" db="EMBL/GenBank/DDBJ databases">
        <authorList>
            <person name="Magalhaes I.L.F."/>
            <person name="Oliveira U."/>
            <person name="Santos F.R."/>
            <person name="Vidigal T.H.D.A."/>
            <person name="Brescovit A.D."/>
            <person name="Santos A.J."/>
        </authorList>
    </citation>
    <scope>NUCLEOTIDE SEQUENCE</scope>
    <source>
        <tissue evidence="1">Shoot tissue taken approximately 20 cm above the soil surface</tissue>
    </source>
</reference>
<proteinExistence type="predicted"/>
<dbReference type="EMBL" id="GBRH01277398">
    <property type="protein sequence ID" value="JAD20497.1"/>
    <property type="molecule type" value="Transcribed_RNA"/>
</dbReference>
<reference evidence="1" key="2">
    <citation type="journal article" date="2015" name="Data Brief">
        <title>Shoot transcriptome of the giant reed, Arundo donax.</title>
        <authorList>
            <person name="Barrero R.A."/>
            <person name="Guerrero F.D."/>
            <person name="Moolhuijzen P."/>
            <person name="Goolsby J.A."/>
            <person name="Tidwell J."/>
            <person name="Bellgard S.E."/>
            <person name="Bellgard M.I."/>
        </authorList>
    </citation>
    <scope>NUCLEOTIDE SEQUENCE</scope>
    <source>
        <tissue evidence="1">Shoot tissue taken approximately 20 cm above the soil surface</tissue>
    </source>
</reference>
<protein>
    <submittedName>
        <fullName evidence="1">Uncharacterized protein</fullName>
    </submittedName>
</protein>
<dbReference type="AlphaFoldDB" id="A0A0A8YAQ3"/>
<sequence length="66" mass="7440">MQSFTKHRRKLLQARSHERLYGPVARKRKAGAALCAALSSRTRRDHGNRTRPQRACKGAMCGDCES</sequence>